<dbReference type="InterPro" id="IPR004437">
    <property type="entry name" value="ParB/RepB/Spo0J"/>
</dbReference>
<dbReference type="Gene3D" id="1.10.10.2830">
    <property type="match status" value="1"/>
</dbReference>
<evidence type="ECO:0000256" key="1">
    <source>
        <dbReference type="ARBA" id="ARBA00006295"/>
    </source>
</evidence>
<dbReference type="PANTHER" id="PTHR33375">
    <property type="entry name" value="CHROMOSOME-PARTITIONING PROTEIN PARB-RELATED"/>
    <property type="match status" value="1"/>
</dbReference>
<dbReference type="InterPro" id="IPR003115">
    <property type="entry name" value="ParB_N"/>
</dbReference>
<feature type="domain" description="ParB-like N-terminal" evidence="3">
    <location>
        <begin position="1"/>
        <end position="101"/>
    </location>
</feature>
<dbReference type="Pfam" id="PF02195">
    <property type="entry name" value="ParB_N"/>
    <property type="match status" value="1"/>
</dbReference>
<dbReference type="Pfam" id="PF17762">
    <property type="entry name" value="HTH_ParB"/>
    <property type="match status" value="1"/>
</dbReference>
<evidence type="ECO:0000256" key="2">
    <source>
        <dbReference type="ARBA" id="ARBA00022829"/>
    </source>
</evidence>
<gene>
    <name evidence="4" type="ORF">ACFS2C_17745</name>
</gene>
<evidence type="ECO:0000313" key="4">
    <source>
        <dbReference type="EMBL" id="MFD2801240.1"/>
    </source>
</evidence>
<dbReference type="SUPFAM" id="SSF109709">
    <property type="entry name" value="KorB DNA-binding domain-like"/>
    <property type="match status" value="1"/>
</dbReference>
<dbReference type="EMBL" id="JBHUOF010000022">
    <property type="protein sequence ID" value="MFD2801240.1"/>
    <property type="molecule type" value="Genomic_DNA"/>
</dbReference>
<dbReference type="SUPFAM" id="SSF110849">
    <property type="entry name" value="ParB/Sulfiredoxin"/>
    <property type="match status" value="1"/>
</dbReference>
<reference evidence="5" key="1">
    <citation type="journal article" date="2019" name="Int. J. Syst. Evol. Microbiol.">
        <title>The Global Catalogue of Microorganisms (GCM) 10K type strain sequencing project: providing services to taxonomists for standard genome sequencing and annotation.</title>
        <authorList>
            <consortium name="The Broad Institute Genomics Platform"/>
            <consortium name="The Broad Institute Genome Sequencing Center for Infectious Disease"/>
            <person name="Wu L."/>
            <person name="Ma J."/>
        </authorList>
    </citation>
    <scope>NUCLEOTIDE SEQUENCE [LARGE SCALE GENOMIC DNA]</scope>
    <source>
        <strain evidence="5">IBRC-M 10906</strain>
    </source>
</reference>
<evidence type="ECO:0000313" key="5">
    <source>
        <dbReference type="Proteomes" id="UP001597478"/>
    </source>
</evidence>
<dbReference type="InterPro" id="IPR036086">
    <property type="entry name" value="ParB/Sulfiredoxin_sf"/>
</dbReference>
<evidence type="ECO:0000259" key="3">
    <source>
        <dbReference type="SMART" id="SM00470"/>
    </source>
</evidence>
<dbReference type="PANTHER" id="PTHR33375:SF1">
    <property type="entry name" value="CHROMOSOME-PARTITIONING PROTEIN PARB-RELATED"/>
    <property type="match status" value="1"/>
</dbReference>
<protein>
    <submittedName>
        <fullName evidence="4">ParB/RepB/Spo0J family partition protein</fullName>
    </submittedName>
</protein>
<dbReference type="NCBIfam" id="TIGR00180">
    <property type="entry name" value="parB_part"/>
    <property type="match status" value="1"/>
</dbReference>
<accession>A0ABW5WCI8</accession>
<dbReference type="InterPro" id="IPR050336">
    <property type="entry name" value="Chromosome_partition/occlusion"/>
</dbReference>
<dbReference type="SMART" id="SM00470">
    <property type="entry name" value="ParB"/>
    <property type="match status" value="1"/>
</dbReference>
<dbReference type="RefSeq" id="WP_377385371.1">
    <property type="nucleotide sequence ID" value="NZ_JBHSAN010000005.1"/>
</dbReference>
<sequence>MSSIAHNPRNPRPGYDDVAELADSISEVGLLQPLGVVRYETFLTHYPDHEQDVGACDWVVLNGNRRLAAARKAGLDEVPVHVLDRLGRDDYLDESVLIENIHREALPPLREAQALQLLTERHGSQRTVAKRIGKTQGYVSQRLALLKLAPELGDALTAGQLRVEDARRVAKLPHDAQRTEWQRIQAGDYAVITPDQDDGSGPEPASSDYAVITPSEKPRRTRDKVPTMAVQTPEQVAAALRKHFDASELATLVRLLSEAAG</sequence>
<name>A0ABW5WCI8_9PSEU</name>
<dbReference type="InterPro" id="IPR041468">
    <property type="entry name" value="HTH_ParB/Spo0J"/>
</dbReference>
<keyword evidence="2" id="KW-0159">Chromosome partition</keyword>
<organism evidence="4 5">
    <name type="scientific">Prauserella oleivorans</name>
    <dbReference type="NCBI Taxonomy" id="1478153"/>
    <lineage>
        <taxon>Bacteria</taxon>
        <taxon>Bacillati</taxon>
        <taxon>Actinomycetota</taxon>
        <taxon>Actinomycetes</taxon>
        <taxon>Pseudonocardiales</taxon>
        <taxon>Pseudonocardiaceae</taxon>
        <taxon>Prauserella</taxon>
    </lineage>
</organism>
<dbReference type="Proteomes" id="UP001597478">
    <property type="component" value="Unassembled WGS sequence"/>
</dbReference>
<comment type="similarity">
    <text evidence="1">Belongs to the ParB family.</text>
</comment>
<keyword evidence="5" id="KW-1185">Reference proteome</keyword>
<dbReference type="Gene3D" id="3.90.1530.30">
    <property type="match status" value="1"/>
</dbReference>
<comment type="caution">
    <text evidence="4">The sequence shown here is derived from an EMBL/GenBank/DDBJ whole genome shotgun (WGS) entry which is preliminary data.</text>
</comment>
<proteinExistence type="inferred from homology"/>